<dbReference type="Pfam" id="PF02517">
    <property type="entry name" value="Rce1-like"/>
    <property type="match status" value="1"/>
</dbReference>
<protein>
    <recommendedName>
        <fullName evidence="2">CAAX prenyl protease 2/Lysostaphin resistance protein A-like domain-containing protein</fullName>
    </recommendedName>
</protein>
<feature type="domain" description="CAAX prenyl protease 2/Lysostaphin resistance protein A-like" evidence="2">
    <location>
        <begin position="144"/>
        <end position="240"/>
    </location>
</feature>
<keyword evidence="1" id="KW-1133">Transmembrane helix</keyword>
<evidence type="ECO:0000313" key="4">
    <source>
        <dbReference type="Proteomes" id="UP000295673"/>
    </source>
</evidence>
<evidence type="ECO:0000256" key="1">
    <source>
        <dbReference type="SAM" id="Phobius"/>
    </source>
</evidence>
<dbReference type="PANTHER" id="PTHR36435:SF1">
    <property type="entry name" value="CAAX AMINO TERMINAL PROTEASE FAMILY PROTEIN"/>
    <property type="match status" value="1"/>
</dbReference>
<gene>
    <name evidence="3" type="ORF">BXY66_2537</name>
</gene>
<evidence type="ECO:0000313" key="3">
    <source>
        <dbReference type="EMBL" id="TCL01225.1"/>
    </source>
</evidence>
<feature type="transmembrane region" description="Helical" evidence="1">
    <location>
        <begin position="202"/>
        <end position="220"/>
    </location>
</feature>
<proteinExistence type="predicted"/>
<feature type="transmembrane region" description="Helical" evidence="1">
    <location>
        <begin position="179"/>
        <end position="196"/>
    </location>
</feature>
<name>A0A4R1N3V8_9RHOB</name>
<keyword evidence="4" id="KW-1185">Reference proteome</keyword>
<dbReference type="AlphaFoldDB" id="A0A4R1N3V8"/>
<evidence type="ECO:0000259" key="2">
    <source>
        <dbReference type="Pfam" id="PF02517"/>
    </source>
</evidence>
<comment type="caution">
    <text evidence="3">The sequence shown here is derived from an EMBL/GenBank/DDBJ whole genome shotgun (WGS) entry which is preliminary data.</text>
</comment>
<dbReference type="RefSeq" id="WP_132860560.1">
    <property type="nucleotide sequence ID" value="NZ_SMGR01000002.1"/>
</dbReference>
<dbReference type="EMBL" id="SMGR01000002">
    <property type="protein sequence ID" value="TCL01225.1"/>
    <property type="molecule type" value="Genomic_DNA"/>
</dbReference>
<sequence>MTSYDAFEALVAPARSQRGIFRLVAGAAMVAVLYLVFLIAWTVFAAALLPVGDDIDVILQGRTVADMVILMTGFGAMTVALKLVLRLLHKRSLATLIGPRSEAWRQTWAVGKMCLLLTGVFFLIPLPGSGDLVQAMSLSRWIVLLPLSLVLLVIQCSAEELVFRGYLQSQLAADGMPPLVWIGVPSLLFGMLHYAPDIYGETAVWVAVWATVFGVMMADITARAGTLAPAIVIHVINNFMAMSVTGFENDLGGLALYHLPYAPNDAEVMRALLPLELLSMLCVWLIARIALRR</sequence>
<feature type="transmembrane region" description="Helical" evidence="1">
    <location>
        <begin position="138"/>
        <end position="158"/>
    </location>
</feature>
<dbReference type="PANTHER" id="PTHR36435">
    <property type="entry name" value="SLR1288 PROTEIN"/>
    <property type="match status" value="1"/>
</dbReference>
<feature type="transmembrane region" description="Helical" evidence="1">
    <location>
        <begin position="227"/>
        <end position="247"/>
    </location>
</feature>
<dbReference type="OrthoDB" id="7171777at2"/>
<feature type="transmembrane region" description="Helical" evidence="1">
    <location>
        <begin position="271"/>
        <end position="291"/>
    </location>
</feature>
<accession>A0A4R1N3V8</accession>
<dbReference type="InterPro" id="IPR052710">
    <property type="entry name" value="CAAX_protease"/>
</dbReference>
<dbReference type="Proteomes" id="UP000295673">
    <property type="component" value="Unassembled WGS sequence"/>
</dbReference>
<keyword evidence="1" id="KW-0812">Transmembrane</keyword>
<feature type="transmembrane region" description="Helical" evidence="1">
    <location>
        <begin position="67"/>
        <end position="88"/>
    </location>
</feature>
<organism evidence="3 4">
    <name type="scientific">Shimia isoporae</name>
    <dbReference type="NCBI Taxonomy" id="647720"/>
    <lineage>
        <taxon>Bacteria</taxon>
        <taxon>Pseudomonadati</taxon>
        <taxon>Pseudomonadota</taxon>
        <taxon>Alphaproteobacteria</taxon>
        <taxon>Rhodobacterales</taxon>
        <taxon>Roseobacteraceae</taxon>
    </lineage>
</organism>
<dbReference type="GO" id="GO:0004175">
    <property type="term" value="F:endopeptidase activity"/>
    <property type="evidence" value="ECO:0007669"/>
    <property type="project" value="UniProtKB-ARBA"/>
</dbReference>
<feature type="transmembrane region" description="Helical" evidence="1">
    <location>
        <begin position="109"/>
        <end position="126"/>
    </location>
</feature>
<reference evidence="3 4" key="1">
    <citation type="submission" date="2019-03" db="EMBL/GenBank/DDBJ databases">
        <title>Genomic Encyclopedia of Archaeal and Bacterial Type Strains, Phase II (KMG-II): from individual species to whole genera.</title>
        <authorList>
            <person name="Goeker M."/>
        </authorList>
    </citation>
    <scope>NUCLEOTIDE SEQUENCE [LARGE SCALE GENOMIC DNA]</scope>
    <source>
        <strain evidence="3 4">DSM 26433</strain>
    </source>
</reference>
<dbReference type="GO" id="GO:0080120">
    <property type="term" value="P:CAAX-box protein maturation"/>
    <property type="evidence" value="ECO:0007669"/>
    <property type="project" value="UniProtKB-ARBA"/>
</dbReference>
<feature type="transmembrane region" description="Helical" evidence="1">
    <location>
        <begin position="20"/>
        <end position="47"/>
    </location>
</feature>
<keyword evidence="1" id="KW-0472">Membrane</keyword>
<dbReference type="InterPro" id="IPR003675">
    <property type="entry name" value="Rce1/LyrA-like_dom"/>
</dbReference>